<feature type="transmembrane region" description="Helical" evidence="1">
    <location>
        <begin position="53"/>
        <end position="73"/>
    </location>
</feature>
<dbReference type="Pfam" id="PF12730">
    <property type="entry name" value="ABC2_membrane_4"/>
    <property type="match status" value="1"/>
</dbReference>
<protein>
    <submittedName>
        <fullName evidence="2">ABC transporter permease</fullName>
    </submittedName>
</protein>
<feature type="transmembrane region" description="Helical" evidence="1">
    <location>
        <begin position="165"/>
        <end position="185"/>
    </location>
</feature>
<gene>
    <name evidence="2" type="ORF">H8712_11030</name>
</gene>
<dbReference type="RefSeq" id="WP_187558852.1">
    <property type="nucleotide sequence ID" value="NZ_JACRTP010000004.1"/>
</dbReference>
<proteinExistence type="predicted"/>
<feature type="transmembrane region" description="Helical" evidence="1">
    <location>
        <begin position="231"/>
        <end position="252"/>
    </location>
</feature>
<dbReference type="EMBL" id="JACRTP010000004">
    <property type="protein sequence ID" value="MBC8629137.1"/>
    <property type="molecule type" value="Genomic_DNA"/>
</dbReference>
<reference evidence="2 3" key="1">
    <citation type="submission" date="2020-08" db="EMBL/GenBank/DDBJ databases">
        <title>Genome public.</title>
        <authorList>
            <person name="Liu C."/>
            <person name="Sun Q."/>
        </authorList>
    </citation>
    <scope>NUCLEOTIDE SEQUENCE [LARGE SCALE GENOMIC DNA]</scope>
    <source>
        <strain evidence="2 3">3_YM_SP_D4_24.mj</strain>
    </source>
</reference>
<name>A0ABR7PCL3_9FIRM</name>
<keyword evidence="1" id="KW-0812">Transmembrane</keyword>
<accession>A0ABR7PCL3</accession>
<organism evidence="2 3">
    <name type="scientific">Blautia stercoris</name>
    <dbReference type="NCBI Taxonomy" id="871664"/>
    <lineage>
        <taxon>Bacteria</taxon>
        <taxon>Bacillati</taxon>
        <taxon>Bacillota</taxon>
        <taxon>Clostridia</taxon>
        <taxon>Lachnospirales</taxon>
        <taxon>Lachnospiraceae</taxon>
        <taxon>Blautia</taxon>
    </lineage>
</organism>
<dbReference type="Proteomes" id="UP000661649">
    <property type="component" value="Unassembled WGS sequence"/>
</dbReference>
<evidence type="ECO:0000256" key="1">
    <source>
        <dbReference type="SAM" id="Phobius"/>
    </source>
</evidence>
<evidence type="ECO:0000313" key="3">
    <source>
        <dbReference type="Proteomes" id="UP000661649"/>
    </source>
</evidence>
<comment type="caution">
    <text evidence="2">The sequence shown here is derived from an EMBL/GenBank/DDBJ whole genome shotgun (WGS) entry which is preliminary data.</text>
</comment>
<evidence type="ECO:0000313" key="2">
    <source>
        <dbReference type="EMBL" id="MBC8629137.1"/>
    </source>
</evidence>
<sequence>MKEYIASELLKEKRQRHKYLAVVCWMTLMFFLIKNVYHLTSKAGILDLYCDNVQIYIFITLMFSILYTMVLFGDEYRNGTIYQLQMIPIVPLKFILAKILMVICFNSLIMMTTTISCIFIIGIKGLNLTSSSIGILLFINLADSLLLSMVMFPIALFAILCKENYIVSLLFNISYIMLGLMMPSLPLKQEIAQKLTAYLHPLGSYALIHNWFIYKFVPYETSMLSKPKESAVVAFLGMLIWSVICCGIMELLMRKKKEKIR</sequence>
<keyword evidence="1" id="KW-1133">Transmembrane helix</keyword>
<feature type="transmembrane region" description="Helical" evidence="1">
    <location>
        <begin position="133"/>
        <end position="158"/>
    </location>
</feature>
<feature type="transmembrane region" description="Helical" evidence="1">
    <location>
        <begin position="94"/>
        <end position="121"/>
    </location>
</feature>
<keyword evidence="1" id="KW-0472">Membrane</keyword>
<feature type="transmembrane region" description="Helical" evidence="1">
    <location>
        <begin position="20"/>
        <end position="37"/>
    </location>
</feature>
<keyword evidence="3" id="KW-1185">Reference proteome</keyword>